<evidence type="ECO:0000313" key="2">
    <source>
        <dbReference type="Proteomes" id="UP000287394"/>
    </source>
</evidence>
<dbReference type="EMBL" id="AP025739">
    <property type="protein sequence ID" value="BDI33131.1"/>
    <property type="molecule type" value="Genomic_DNA"/>
</dbReference>
<gene>
    <name evidence="1" type="ORF">CCAX7_51820</name>
</gene>
<dbReference type="Proteomes" id="UP000287394">
    <property type="component" value="Chromosome"/>
</dbReference>
<dbReference type="KEGG" id="ccot:CCAX7_51820"/>
<dbReference type="SUPFAM" id="SSF53850">
    <property type="entry name" value="Periplasmic binding protein-like II"/>
    <property type="match status" value="1"/>
</dbReference>
<reference evidence="1 2" key="1">
    <citation type="journal article" date="2019" name="Int. J. Syst. Evol. Microbiol.">
        <title>Capsulimonas corticalis gen. nov., sp. nov., an aerobic capsulated bacterium, of a novel bacterial order, Capsulimonadales ord. nov., of the class Armatimonadia of the phylum Armatimonadetes.</title>
        <authorList>
            <person name="Li J."/>
            <person name="Kudo C."/>
            <person name="Tonouchi A."/>
        </authorList>
    </citation>
    <scope>NUCLEOTIDE SEQUENCE [LARGE SCALE GENOMIC DNA]</scope>
    <source>
        <strain evidence="1 2">AX-7</strain>
    </source>
</reference>
<evidence type="ECO:0000313" key="1">
    <source>
        <dbReference type="EMBL" id="BDI33131.1"/>
    </source>
</evidence>
<dbReference type="AlphaFoldDB" id="A0A402CP47"/>
<accession>A0A402CP47</accession>
<protein>
    <submittedName>
        <fullName evidence="1">Uncharacterized protein</fullName>
    </submittedName>
</protein>
<keyword evidence="2" id="KW-1185">Reference proteome</keyword>
<name>A0A402CP47_9BACT</name>
<proteinExistence type="predicted"/>
<sequence length="510" mass="52445">MYNVVLSRRNMATASTLRSMQMKALKLIATAGVLTAGLLPTLSARAADTVVFGAAGSSALFNVFAQGASTASGASNNYSAKNAAVVHDTSSASIPDQTGNLWVVWDGAPSGSRKIWFYLSVDSTVGVRSYFNSAALSFTTLPAAGNIVPNLPPDSTVPADVQTAIKNFVFNAAATDITAPDAEQATSDAQTLGYSLTNPIKGDGGQVVPVSFSLTARTYVQTSIGADPVLVFVNKSNTAAGHLGASTVTNIDRFTLAGFLNGTFRRTSDIDTSIAAGGGPVVTFFREPISGTYQTTEKTIPASVEAATTQEKNISATTNNPANTTTPAWTSTSPIVTTGGRVRAIGTGQLVKDVNLTLDGLGYAFWSTGNFSSTNAGSTKYLTVDGADPLLDSYSAGAYPAGSSVTFRNVKNGGYPIWSKLRVLTPTTPAGDIATLIADVLATDSGGDFVPATSLKVFRSHFATGGVTTPHNGNTAAAEAGGDAGGAVFPINADKDYYTDTGLELVGSKQ</sequence>
<organism evidence="1 2">
    <name type="scientific">Capsulimonas corticalis</name>
    <dbReference type="NCBI Taxonomy" id="2219043"/>
    <lineage>
        <taxon>Bacteria</taxon>
        <taxon>Bacillati</taxon>
        <taxon>Armatimonadota</taxon>
        <taxon>Armatimonadia</taxon>
        <taxon>Capsulimonadales</taxon>
        <taxon>Capsulimonadaceae</taxon>
        <taxon>Capsulimonas</taxon>
    </lineage>
</organism>